<dbReference type="SUPFAM" id="SSF49313">
    <property type="entry name" value="Cadherin-like"/>
    <property type="match status" value="3"/>
</dbReference>
<evidence type="ECO:0000256" key="2">
    <source>
        <dbReference type="ARBA" id="ARBA00022692"/>
    </source>
</evidence>
<evidence type="ECO:0000256" key="5">
    <source>
        <dbReference type="ARBA" id="ARBA00022837"/>
    </source>
</evidence>
<dbReference type="SMART" id="SM00112">
    <property type="entry name" value="CA"/>
    <property type="match status" value="3"/>
</dbReference>
<dbReference type="WBParaSite" id="NBR_0002097301-mRNA-1">
    <property type="protein sequence ID" value="NBR_0002097301-mRNA-1"/>
    <property type="gene ID" value="NBR_0002097301"/>
</dbReference>
<evidence type="ECO:0000259" key="10">
    <source>
        <dbReference type="PROSITE" id="PS50268"/>
    </source>
</evidence>
<dbReference type="PRINTS" id="PR00205">
    <property type="entry name" value="CADHERIN"/>
</dbReference>
<dbReference type="Pfam" id="PF00028">
    <property type="entry name" value="Cadherin"/>
    <property type="match status" value="2"/>
</dbReference>
<keyword evidence="2" id="KW-0812">Transmembrane</keyword>
<sequence>MEEIIGTTVLSVFARDLDAGANGELSYFLGDGEGRDLLSINTKSGVIQTAAPLDRETLALIRLDVIATDNGEPPRNSSALVEIGITDVNDNAPVFDQAPKFIASQKRIFLEESAAVGEEVGRVYAIDEDSGENGIVRYSLNGSQDFSIDPESGIIRTTTSLDRERTAIYVLEVLASDQGSPPLTSATEITVVVKDVNDNAPEFLQKEYNFTLSEETPRGSQIVVLKAEDKDAEQKIVYRIEQMDRDVVALIDLGEQGALLTLSGQLHSTDHLISLEVSATDQGGLQGRCRVNLIVEDINSAPYFTDQLFAVRVPEDSPLGFHVITIKVPALFFYYFF</sequence>
<gene>
    <name evidence="11" type="ORF">NBR_LOCUS20974</name>
</gene>
<name>A0A0N4YUQ1_NIPBR</name>
<evidence type="ECO:0000256" key="1">
    <source>
        <dbReference type="ARBA" id="ARBA00004370"/>
    </source>
</evidence>
<keyword evidence="4" id="KW-0677">Repeat</keyword>
<dbReference type="GO" id="GO:0005886">
    <property type="term" value="C:plasma membrane"/>
    <property type="evidence" value="ECO:0007669"/>
    <property type="project" value="InterPro"/>
</dbReference>
<dbReference type="EMBL" id="UYSL01025746">
    <property type="protein sequence ID" value="VDL84712.1"/>
    <property type="molecule type" value="Genomic_DNA"/>
</dbReference>
<dbReference type="AlphaFoldDB" id="A0A0N4YUQ1"/>
<evidence type="ECO:0000313" key="12">
    <source>
        <dbReference type="Proteomes" id="UP000271162"/>
    </source>
</evidence>
<dbReference type="GO" id="GO:0005509">
    <property type="term" value="F:calcium ion binding"/>
    <property type="evidence" value="ECO:0007669"/>
    <property type="project" value="UniProtKB-UniRule"/>
</dbReference>
<reference evidence="11 12" key="2">
    <citation type="submission" date="2018-11" db="EMBL/GenBank/DDBJ databases">
        <authorList>
            <consortium name="Pathogen Informatics"/>
        </authorList>
    </citation>
    <scope>NUCLEOTIDE SEQUENCE [LARGE SCALE GENOMIC DNA]</scope>
</reference>
<evidence type="ECO:0000256" key="4">
    <source>
        <dbReference type="ARBA" id="ARBA00022737"/>
    </source>
</evidence>
<dbReference type="GO" id="GO:0007156">
    <property type="term" value="P:homophilic cell adhesion via plasma membrane adhesion molecules"/>
    <property type="evidence" value="ECO:0007669"/>
    <property type="project" value="InterPro"/>
</dbReference>
<dbReference type="Proteomes" id="UP000271162">
    <property type="component" value="Unassembled WGS sequence"/>
</dbReference>
<dbReference type="PANTHER" id="PTHR24026:SF51">
    <property type="entry name" value="PROTOCADHERIN-LIKE WING POLARITY PROTEIN STAN"/>
    <property type="match status" value="1"/>
</dbReference>
<dbReference type="OMA" id="VAQCKVV"/>
<evidence type="ECO:0000256" key="6">
    <source>
        <dbReference type="ARBA" id="ARBA00022989"/>
    </source>
</evidence>
<keyword evidence="12" id="KW-1185">Reference proteome</keyword>
<evidence type="ECO:0000313" key="13">
    <source>
        <dbReference type="WBParaSite" id="NBR_0002097301-mRNA-1"/>
    </source>
</evidence>
<evidence type="ECO:0000256" key="8">
    <source>
        <dbReference type="ARBA" id="ARBA00023180"/>
    </source>
</evidence>
<keyword evidence="3" id="KW-0732">Signal</keyword>
<evidence type="ECO:0000256" key="7">
    <source>
        <dbReference type="ARBA" id="ARBA00023136"/>
    </source>
</evidence>
<reference evidence="13" key="1">
    <citation type="submission" date="2017-02" db="UniProtKB">
        <authorList>
            <consortium name="WormBaseParasite"/>
        </authorList>
    </citation>
    <scope>IDENTIFICATION</scope>
</reference>
<dbReference type="Gene3D" id="2.60.40.60">
    <property type="entry name" value="Cadherins"/>
    <property type="match status" value="3"/>
</dbReference>
<evidence type="ECO:0000256" key="9">
    <source>
        <dbReference type="PROSITE-ProRule" id="PRU00043"/>
    </source>
</evidence>
<dbReference type="PROSITE" id="PS50268">
    <property type="entry name" value="CADHERIN_2"/>
    <property type="match status" value="3"/>
</dbReference>
<keyword evidence="8" id="KW-0325">Glycoprotein</keyword>
<dbReference type="PANTHER" id="PTHR24026">
    <property type="entry name" value="FAT ATYPICAL CADHERIN-RELATED"/>
    <property type="match status" value="1"/>
</dbReference>
<proteinExistence type="predicted"/>
<feature type="domain" description="Cadherin" evidence="10">
    <location>
        <begin position="102"/>
        <end position="203"/>
    </location>
</feature>
<dbReference type="InterPro" id="IPR015919">
    <property type="entry name" value="Cadherin-like_sf"/>
</dbReference>
<accession>A0A0N4YUQ1</accession>
<feature type="domain" description="Cadherin" evidence="10">
    <location>
        <begin position="6"/>
        <end position="95"/>
    </location>
</feature>
<feature type="domain" description="Cadherin" evidence="10">
    <location>
        <begin position="204"/>
        <end position="304"/>
    </location>
</feature>
<dbReference type="InterPro" id="IPR002126">
    <property type="entry name" value="Cadherin-like_dom"/>
</dbReference>
<keyword evidence="5 9" id="KW-0106">Calcium</keyword>
<keyword evidence="7" id="KW-0472">Membrane</keyword>
<dbReference type="CDD" id="cd11304">
    <property type="entry name" value="Cadherin_repeat"/>
    <property type="match status" value="2"/>
</dbReference>
<evidence type="ECO:0000256" key="3">
    <source>
        <dbReference type="ARBA" id="ARBA00022729"/>
    </source>
</evidence>
<keyword evidence="6" id="KW-1133">Transmembrane helix</keyword>
<protein>
    <submittedName>
        <fullName evidence="13">Protocadherin-like wing polarity protein stan (inferred by orthology to a D. melanogaster protein)</fullName>
    </submittedName>
</protein>
<dbReference type="FunFam" id="2.60.40.60:FF:000135">
    <property type="entry name" value="cadherin-23 isoform X1"/>
    <property type="match status" value="1"/>
</dbReference>
<comment type="subcellular location">
    <subcellularLocation>
        <location evidence="1">Membrane</location>
    </subcellularLocation>
</comment>
<dbReference type="InterPro" id="IPR020894">
    <property type="entry name" value="Cadherin_CS"/>
</dbReference>
<dbReference type="FunFam" id="2.60.40.60:FF:000080">
    <property type="entry name" value="FAT atypical cadherin 1"/>
    <property type="match status" value="1"/>
</dbReference>
<dbReference type="PROSITE" id="PS00232">
    <property type="entry name" value="CADHERIN_1"/>
    <property type="match status" value="2"/>
</dbReference>
<organism evidence="13">
    <name type="scientific">Nippostrongylus brasiliensis</name>
    <name type="common">Rat hookworm</name>
    <dbReference type="NCBI Taxonomy" id="27835"/>
    <lineage>
        <taxon>Eukaryota</taxon>
        <taxon>Metazoa</taxon>
        <taxon>Ecdysozoa</taxon>
        <taxon>Nematoda</taxon>
        <taxon>Chromadorea</taxon>
        <taxon>Rhabditida</taxon>
        <taxon>Rhabditina</taxon>
        <taxon>Rhabditomorpha</taxon>
        <taxon>Strongyloidea</taxon>
        <taxon>Heligmosomidae</taxon>
        <taxon>Nippostrongylus</taxon>
    </lineage>
</organism>
<dbReference type="STRING" id="27835.A0A0N4YUQ1"/>
<evidence type="ECO:0000313" key="11">
    <source>
        <dbReference type="EMBL" id="VDL84712.1"/>
    </source>
</evidence>